<comment type="caution">
    <text evidence="3">The sequence shown here is derived from an EMBL/GenBank/DDBJ whole genome shotgun (WGS) entry which is preliminary data.</text>
</comment>
<dbReference type="EMBL" id="MFGX01000024">
    <property type="protein sequence ID" value="OGF56853.1"/>
    <property type="molecule type" value="Genomic_DNA"/>
</dbReference>
<dbReference type="PANTHER" id="PTHR32125:SF4">
    <property type="entry name" value="2-C-METHYL-D-ERYTHRITOL 4-PHOSPHATE CYTIDYLYLTRANSFERASE, CHLOROPLASTIC"/>
    <property type="match status" value="1"/>
</dbReference>
<sequence>MVIHPEDRSLLQSKILDAFSFDKKIQVALGGKHRQDSARSGVRAIRSKWVAVHDGVRPFFSLKLLTAVFEATRAHRAAIPALPVQETIKSVNEESFAHREVDREAIYLAQTPQCFERELLVHSLEKAHQEQRYFTDEAGAVLAMSGVGAKIVLGEKQNIKITTPWDLKLAEALLEKGLAT</sequence>
<dbReference type="Pfam" id="PF01128">
    <property type="entry name" value="IspD"/>
    <property type="match status" value="1"/>
</dbReference>
<reference evidence="3 4" key="1">
    <citation type="journal article" date="2016" name="Nat. Commun.">
        <title>Thousands of microbial genomes shed light on interconnected biogeochemical processes in an aquifer system.</title>
        <authorList>
            <person name="Anantharaman K."/>
            <person name="Brown C.T."/>
            <person name="Hug L.A."/>
            <person name="Sharon I."/>
            <person name="Castelle C.J."/>
            <person name="Probst A.J."/>
            <person name="Thomas B.C."/>
            <person name="Singh A."/>
            <person name="Wilkins M.J."/>
            <person name="Karaoz U."/>
            <person name="Brodie E.L."/>
            <person name="Williams K.H."/>
            <person name="Hubbard S.S."/>
            <person name="Banfield J.F."/>
        </authorList>
    </citation>
    <scope>NUCLEOTIDE SEQUENCE [LARGE SCALE GENOMIC DNA]</scope>
    <source>
        <strain evidence="4">RBG_16_55_9</strain>
    </source>
</reference>
<name>A0A1F5V0A6_FRAXR</name>
<proteinExistence type="predicted"/>
<dbReference type="GO" id="GO:0050518">
    <property type="term" value="F:2-C-methyl-D-erythritol 4-phosphate cytidylyltransferase activity"/>
    <property type="evidence" value="ECO:0007669"/>
    <property type="project" value="TreeGrafter"/>
</dbReference>
<accession>A0A1F5V0A6</accession>
<organism evidence="3 4">
    <name type="scientific">Fraserbacteria sp. (strain RBG_16_55_9)</name>
    <dbReference type="NCBI Taxonomy" id="1817864"/>
    <lineage>
        <taxon>Bacteria</taxon>
        <taxon>Candidatus Fraseribacteriota</taxon>
    </lineage>
</organism>
<evidence type="ECO:0000313" key="4">
    <source>
        <dbReference type="Proteomes" id="UP000179157"/>
    </source>
</evidence>
<evidence type="ECO:0000256" key="1">
    <source>
        <dbReference type="ARBA" id="ARBA00022679"/>
    </source>
</evidence>
<dbReference type="Proteomes" id="UP000179157">
    <property type="component" value="Unassembled WGS sequence"/>
</dbReference>
<dbReference type="InterPro" id="IPR050088">
    <property type="entry name" value="IspD/TarI_cytidylyltransf_bact"/>
</dbReference>
<dbReference type="PANTHER" id="PTHR32125">
    <property type="entry name" value="2-C-METHYL-D-ERYTHRITOL 4-PHOSPHATE CYTIDYLYLTRANSFERASE, CHLOROPLASTIC"/>
    <property type="match status" value="1"/>
</dbReference>
<dbReference type="InterPro" id="IPR029044">
    <property type="entry name" value="Nucleotide-diphossugar_trans"/>
</dbReference>
<keyword evidence="2" id="KW-0548">Nucleotidyltransferase</keyword>
<evidence type="ECO:0000256" key="2">
    <source>
        <dbReference type="ARBA" id="ARBA00022695"/>
    </source>
</evidence>
<dbReference type="InterPro" id="IPR034683">
    <property type="entry name" value="IspD/TarI"/>
</dbReference>
<dbReference type="STRING" id="1817864.A2Z21_08705"/>
<protein>
    <recommendedName>
        <fullName evidence="5">2-C-methyl-D-erythritol 4-phosphate cytidylyltransferase</fullName>
    </recommendedName>
</protein>
<evidence type="ECO:0000313" key="3">
    <source>
        <dbReference type="EMBL" id="OGF56853.1"/>
    </source>
</evidence>
<keyword evidence="1" id="KW-0808">Transferase</keyword>
<dbReference type="CDD" id="cd02516">
    <property type="entry name" value="CDP-ME_synthetase"/>
    <property type="match status" value="1"/>
</dbReference>
<gene>
    <name evidence="3" type="ORF">A2Z21_08705</name>
</gene>
<evidence type="ECO:0008006" key="5">
    <source>
        <dbReference type="Google" id="ProtNLM"/>
    </source>
</evidence>
<dbReference type="AlphaFoldDB" id="A0A1F5V0A6"/>
<dbReference type="Gene3D" id="3.90.550.10">
    <property type="entry name" value="Spore Coat Polysaccharide Biosynthesis Protein SpsA, Chain A"/>
    <property type="match status" value="1"/>
</dbReference>
<dbReference type="SUPFAM" id="SSF53448">
    <property type="entry name" value="Nucleotide-diphospho-sugar transferases"/>
    <property type="match status" value="1"/>
</dbReference>